<evidence type="ECO:0000313" key="2">
    <source>
        <dbReference type="EnsemblMetazoa" id="Aqu2.1.09584_001"/>
    </source>
</evidence>
<feature type="compositionally biased region" description="Acidic residues" evidence="1">
    <location>
        <begin position="182"/>
        <end position="195"/>
    </location>
</feature>
<feature type="region of interest" description="Disordered" evidence="1">
    <location>
        <begin position="393"/>
        <end position="419"/>
    </location>
</feature>
<dbReference type="InParanoid" id="A0A1X7T505"/>
<feature type="compositionally biased region" description="Polar residues" evidence="1">
    <location>
        <begin position="214"/>
        <end position="224"/>
    </location>
</feature>
<feature type="compositionally biased region" description="Acidic residues" evidence="1">
    <location>
        <begin position="146"/>
        <end position="175"/>
    </location>
</feature>
<sequence>MNWEEYGLRIGVQEGSLLSSETVEAAVVALVGGQFEFPPNTVLVSAVYAVSLSKPLLKRLKLEIQHCIDLTGRPDLAQYLKFAIAPVSTPNLPYQFKLVEGGEFSSNTGYGSIQRKKFCLVCILGEEWTNGGGNGVLIASVNAVTEGEEEEEEQQPQQEENEEEEDNDDQEEEQNEERGKEEEEDDNDSNSDDDTSTSSTPPGASGACKESTTKETNLPTNTVSVAGPTTMPNTDHVNKAQSTGVRKAVTYAGLVYYEEKGIEDMVTFTAAKNLEALIQYIERKHSLAEIGPDTSFSFKFPYDYVELNVTAEQDEPFTGWILRPHTKPTRLYQEAIDKFGDKEHSRPSCCLISVYGSPDAVPFLNYFIPLEGVVRPVALNIHKARRNFTVLVSPTTSPTTSSSSSNTITEATASSTGGASASATVDVDKVKKVINSVLVSQFAALSSLPKEAIPKLANELYAVHLINSAVRDNPSVEKFIDEFKASLTFMAEMSDVQEHCLKFLNSFLAVSGSFTSAAKFLYQKWIEAIKTELGIDFIININF</sequence>
<reference evidence="2" key="1">
    <citation type="submission" date="2017-05" db="UniProtKB">
        <authorList>
            <consortium name="EnsemblMetazoa"/>
        </authorList>
    </citation>
    <scope>IDENTIFICATION</scope>
</reference>
<evidence type="ECO:0000256" key="1">
    <source>
        <dbReference type="SAM" id="MobiDB-lite"/>
    </source>
</evidence>
<protein>
    <submittedName>
        <fullName evidence="2">Uncharacterized protein</fullName>
    </submittedName>
</protein>
<organism evidence="2">
    <name type="scientific">Amphimedon queenslandica</name>
    <name type="common">Sponge</name>
    <dbReference type="NCBI Taxonomy" id="400682"/>
    <lineage>
        <taxon>Eukaryota</taxon>
        <taxon>Metazoa</taxon>
        <taxon>Porifera</taxon>
        <taxon>Demospongiae</taxon>
        <taxon>Heteroscleromorpha</taxon>
        <taxon>Haplosclerida</taxon>
        <taxon>Niphatidae</taxon>
        <taxon>Amphimedon</taxon>
    </lineage>
</organism>
<name>A0A1X7T505_AMPQE</name>
<proteinExistence type="predicted"/>
<dbReference type="AlphaFoldDB" id="A0A1X7T505"/>
<dbReference type="EnsemblMetazoa" id="Aqu2.1.09584_001">
    <property type="protein sequence ID" value="Aqu2.1.09584_001"/>
    <property type="gene ID" value="Aqu2.1.09584"/>
</dbReference>
<feature type="region of interest" description="Disordered" evidence="1">
    <location>
        <begin position="144"/>
        <end position="241"/>
    </location>
</feature>
<accession>A0A1X7T505</accession>
<feature type="compositionally biased region" description="Polar residues" evidence="1">
    <location>
        <begin position="230"/>
        <end position="241"/>
    </location>
</feature>